<keyword evidence="2" id="KW-0812">Transmembrane</keyword>
<feature type="compositionally biased region" description="Low complexity" evidence="1">
    <location>
        <begin position="635"/>
        <end position="653"/>
    </location>
</feature>
<feature type="transmembrane region" description="Helical" evidence="2">
    <location>
        <begin position="333"/>
        <end position="356"/>
    </location>
</feature>
<sequence length="1143" mass="126231">MWEVDSIGDGAFLAKILQAVALVTQLSDFMTLGKIGLVIGVLLLGFQAILNINSGIDFKQLFVAWLVFSLTFGARTTVIINDKYTAEARVIDNVPMGVGAAGAIISKVGGGLTKLFEQAFATPAMTDYGFASTLEALAKVRQQFMNNQVLAKLGQMDGTEMLDSWKNYIKECTLIGIDIGQIDKHYLQSHPDVIEALRFESSVYGTLIYVKGKELALDCQQAYHELKNMTQSQFIPRLRELLNVANRGSVTESQERILREALNQLGQDSTSLQMYIAGAVLLPIYEDAVVEKYQDEQAFNAAAMVNLAILQRNTQWSAEQTLFLNIVRPMMTFFEGFIFAITPIMGFVLCLGVIGLKMVGKYLLILLWIQLWLPLLAIINLYIHSSINQQMSQLSTINGLQVSSFTGLQHLDGLLQTWLSTGGMLASSVPAISLMLVYGTSISATHLAGRLQSSDTLNEKMIAPDLNQISPVASHASLYQASELSGMAKTGSAQLLSQFTSDSGINYIESAAKEDSIQATTRFSEQLGHSVSQNIGESLSYQSLSSFGESMSNAYGRSHGIVQEIAQDMSKRYGFGQESQAAVQGLVSGVLAGGISIGQGGVKNSALGNSEKVNPLSLVTKNKLGFNVNGDISSKATSTTSAQQNQSSQSFTSDLQKLSENEALRAEYLNTLSQDLIQQSSEGVTSSFATNQQNILLKAAERMNSASNKYSSIKQANHAFKSQKHTDGLTLSKQAMNNTALISYLDGYMNEHPQAANRMRELLPIYQNLLTDDEQAYFAASFEALSQSTNSHIGERNNDKNAAHQLMALATHSPIPAFEDQNYHGTKEVRQFDAMAQKAESQLKTIQSPFNQAFLEEKKEEFSQKREAFQNNSINNDNQHKDNSRQFYQEQDSQFQEKKTKMWETEINNPALSSQNAARFFNVIQDMKKTPSNYAKALMNASTYVAEDYKKYRDRALNEPSERGFLHRASVATEASFNGFKAAYNAGKEFKNPLAAYKNSFNQDSSNLESIGFGAKTEAIIAGVKGAVMENKMNEYLDKYREDFKLEAYQEGINMGLSPIQSKIFAYSFTESLANRLLLSDDNLMKKEEIQNLRQQLIEERGAYDGASIQKVDDEISRLFNASLAGDFAKNELIPLRALNSKD</sequence>
<feature type="domain" description="TraG N-terminal Proteobacteria" evidence="3">
    <location>
        <begin position="6"/>
        <end position="456"/>
    </location>
</feature>
<feature type="transmembrane region" description="Helical" evidence="2">
    <location>
        <begin position="35"/>
        <end position="56"/>
    </location>
</feature>
<feature type="region of interest" description="Disordered" evidence="1">
    <location>
        <begin position="870"/>
        <end position="895"/>
    </location>
</feature>
<keyword evidence="2" id="KW-1133">Transmembrane helix</keyword>
<gene>
    <name evidence="4" type="ORF">ACFFIT_12795</name>
</gene>
<evidence type="ECO:0000313" key="5">
    <source>
        <dbReference type="Proteomes" id="UP001589758"/>
    </source>
</evidence>
<dbReference type="InterPro" id="IPR012931">
    <property type="entry name" value="TraG_N_Proteobacteria"/>
</dbReference>
<name>A0ABV6CD92_9GAMM</name>
<evidence type="ECO:0000259" key="3">
    <source>
        <dbReference type="Pfam" id="PF07916"/>
    </source>
</evidence>
<protein>
    <submittedName>
        <fullName evidence="4">Conjugal transfer protein TraG N-terminal domain-containing protein</fullName>
    </submittedName>
</protein>
<dbReference type="Pfam" id="PF07916">
    <property type="entry name" value="TraG_N"/>
    <property type="match status" value="1"/>
</dbReference>
<feature type="compositionally biased region" description="Polar residues" evidence="1">
    <location>
        <begin position="885"/>
        <end position="894"/>
    </location>
</feature>
<feature type="transmembrane region" description="Helical" evidence="2">
    <location>
        <begin position="62"/>
        <end position="80"/>
    </location>
</feature>
<feature type="region of interest" description="Disordered" evidence="1">
    <location>
        <begin position="635"/>
        <end position="655"/>
    </location>
</feature>
<dbReference type="Proteomes" id="UP001589758">
    <property type="component" value="Unassembled WGS sequence"/>
</dbReference>
<evidence type="ECO:0000256" key="2">
    <source>
        <dbReference type="SAM" id="Phobius"/>
    </source>
</evidence>
<evidence type="ECO:0000313" key="4">
    <source>
        <dbReference type="EMBL" id="MFC0180950.1"/>
    </source>
</evidence>
<keyword evidence="2" id="KW-0472">Membrane</keyword>
<proteinExistence type="predicted"/>
<comment type="caution">
    <text evidence="4">The sequence shown here is derived from an EMBL/GenBank/DDBJ whole genome shotgun (WGS) entry which is preliminary data.</text>
</comment>
<dbReference type="RefSeq" id="WP_385878254.1">
    <property type="nucleotide sequence ID" value="NZ_JBHLXE010000111.1"/>
</dbReference>
<evidence type="ECO:0000256" key="1">
    <source>
        <dbReference type="SAM" id="MobiDB-lite"/>
    </source>
</evidence>
<dbReference type="EMBL" id="JBHLXE010000111">
    <property type="protein sequence ID" value="MFC0180950.1"/>
    <property type="molecule type" value="Genomic_DNA"/>
</dbReference>
<feature type="transmembrane region" description="Helical" evidence="2">
    <location>
        <begin position="362"/>
        <end position="383"/>
    </location>
</feature>
<reference evidence="4 5" key="1">
    <citation type="submission" date="2024-09" db="EMBL/GenBank/DDBJ databases">
        <authorList>
            <person name="Sun Q."/>
            <person name="Mori K."/>
        </authorList>
    </citation>
    <scope>NUCLEOTIDE SEQUENCE [LARGE SCALE GENOMIC DNA]</scope>
    <source>
        <strain evidence="4 5">CCM 8545</strain>
    </source>
</reference>
<keyword evidence="5" id="KW-1185">Reference proteome</keyword>
<accession>A0ABV6CD92</accession>
<organism evidence="4 5">
    <name type="scientific">Thorsellia kenyensis</name>
    <dbReference type="NCBI Taxonomy" id="1549888"/>
    <lineage>
        <taxon>Bacteria</taxon>
        <taxon>Pseudomonadati</taxon>
        <taxon>Pseudomonadota</taxon>
        <taxon>Gammaproteobacteria</taxon>
        <taxon>Enterobacterales</taxon>
        <taxon>Thorselliaceae</taxon>
        <taxon>Thorsellia</taxon>
    </lineage>
</organism>